<feature type="signal peptide" evidence="6">
    <location>
        <begin position="1"/>
        <end position="22"/>
    </location>
</feature>
<dbReference type="PROSITE" id="PS51257">
    <property type="entry name" value="PROKAR_LIPOPROTEIN"/>
    <property type="match status" value="1"/>
</dbReference>
<comment type="similarity">
    <text evidence="2">Belongs to the SusD family.</text>
</comment>
<evidence type="ECO:0000256" key="2">
    <source>
        <dbReference type="ARBA" id="ARBA00006275"/>
    </source>
</evidence>
<evidence type="ECO:0000256" key="6">
    <source>
        <dbReference type="SAM" id="SignalP"/>
    </source>
</evidence>
<name>A0ABX2B2M5_9BACT</name>
<keyword evidence="8" id="KW-0449">Lipoprotein</keyword>
<evidence type="ECO:0000256" key="1">
    <source>
        <dbReference type="ARBA" id="ARBA00004442"/>
    </source>
</evidence>
<evidence type="ECO:0000256" key="5">
    <source>
        <dbReference type="ARBA" id="ARBA00023237"/>
    </source>
</evidence>
<dbReference type="InterPro" id="IPR011990">
    <property type="entry name" value="TPR-like_helical_dom_sf"/>
</dbReference>
<dbReference type="RefSeq" id="WP_172343834.1">
    <property type="nucleotide sequence ID" value="NZ_CASYYZ010000021.1"/>
</dbReference>
<feature type="chain" id="PRO_5045814607" evidence="6">
    <location>
        <begin position="23"/>
        <end position="569"/>
    </location>
</feature>
<dbReference type="EMBL" id="JABKKJ010000002">
    <property type="protein sequence ID" value="NPE24334.1"/>
    <property type="molecule type" value="Genomic_DNA"/>
</dbReference>
<sequence>MKHIVLKSAALAFLTFGTMSCADDLNISPIDPKTSPTYNVEELLAKQYGTLGLTGQKGPDGDGDMSGNEGESGYYRTVFNLNELNSDEILWAWQDNEDMAPITNMAWTSASTRVNWCYQRLAYDITLHNQFISEQTGKLSDDQIAEIRFLRCLNYYQFLDLFHRAPFKLEFNGELPGEKAGIDLYKWIDEELTTIEPMMKEVGTYCNSSDFGRADRGAAYALHARLALNAMVYTDGQINDYKKAKDYCDKIFESNAYDLCKVTKNGYTGYQQLFMADNDENPEAMKEIIFPIRQDGAKTRNHGGSTMLINGSRCDGMPYYYQVNPWQCIFARKDLVAKFLPSLDVVNSDNDACKAAYEQYLKDNNLDASKLTEADVLRMDKVLGGSTEEFLDKAGDDRALLYGGFGGGVRRLSPDKMIKNFFDGLSIVKWSNVRSDGAAVHGDNFCDTDIPLFRLGEIYLTRAEARYRLNDKEGALKDIQELQGRAHRKNVAQSVDLNLILDEWCREFYLEGRRRSDLVRFGLYTSSQYLWSFKGGQPNGVGVDAHYNVYPIPANEIAGNKNLHQNPKY</sequence>
<evidence type="ECO:0000256" key="3">
    <source>
        <dbReference type="ARBA" id="ARBA00022729"/>
    </source>
</evidence>
<dbReference type="Pfam" id="PF07980">
    <property type="entry name" value="SusD_RagB"/>
    <property type="match status" value="1"/>
</dbReference>
<evidence type="ECO:0000313" key="9">
    <source>
        <dbReference type="Proteomes" id="UP000820977"/>
    </source>
</evidence>
<dbReference type="Gene3D" id="1.10.3780.10">
    <property type="entry name" value="SusD-like"/>
    <property type="match status" value="1"/>
</dbReference>
<dbReference type="SUPFAM" id="SSF48452">
    <property type="entry name" value="TPR-like"/>
    <property type="match status" value="1"/>
</dbReference>
<keyword evidence="9" id="KW-1185">Reference proteome</keyword>
<protein>
    <submittedName>
        <fullName evidence="8">Starch-binding outer membrane lipoprotein SusD</fullName>
    </submittedName>
</protein>
<accession>A0ABX2B2M5</accession>
<keyword evidence="3 6" id="KW-0732">Signal</keyword>
<dbReference type="Gene3D" id="1.25.40.10">
    <property type="entry name" value="Tetratricopeptide repeat domain"/>
    <property type="match status" value="1"/>
</dbReference>
<proteinExistence type="inferred from homology"/>
<dbReference type="Gene3D" id="1.25.40.390">
    <property type="match status" value="1"/>
</dbReference>
<comment type="subcellular location">
    <subcellularLocation>
        <location evidence="1">Cell outer membrane</location>
    </subcellularLocation>
</comment>
<dbReference type="Proteomes" id="UP000820977">
    <property type="component" value="Unassembled WGS sequence"/>
</dbReference>
<organism evidence="8 9">
    <name type="scientific">Xylanibacter caecicola</name>
    <dbReference type="NCBI Taxonomy" id="2736294"/>
    <lineage>
        <taxon>Bacteria</taxon>
        <taxon>Pseudomonadati</taxon>
        <taxon>Bacteroidota</taxon>
        <taxon>Bacteroidia</taxon>
        <taxon>Bacteroidales</taxon>
        <taxon>Prevotellaceae</taxon>
        <taxon>Xylanibacter</taxon>
    </lineage>
</organism>
<evidence type="ECO:0000259" key="7">
    <source>
        <dbReference type="Pfam" id="PF07980"/>
    </source>
</evidence>
<comment type="caution">
    <text evidence="8">The sequence shown here is derived from an EMBL/GenBank/DDBJ whole genome shotgun (WGS) entry which is preliminary data.</text>
</comment>
<dbReference type="InterPro" id="IPR012944">
    <property type="entry name" value="SusD_RagB_dom"/>
</dbReference>
<reference evidence="8 9" key="1">
    <citation type="submission" date="2020-05" db="EMBL/GenBank/DDBJ databases">
        <title>Distinct polysaccharide utilization as determinants for interspecies competition between intestinal Prevotella spp.</title>
        <authorList>
            <person name="Galvez E.J.C."/>
            <person name="Iljazovic A."/>
            <person name="Strowig T."/>
        </authorList>
    </citation>
    <scope>NUCLEOTIDE SEQUENCE [LARGE SCALE GENOMIC DNA]</scope>
    <source>
        <strain evidence="8 9">PCHR</strain>
    </source>
</reference>
<evidence type="ECO:0000256" key="4">
    <source>
        <dbReference type="ARBA" id="ARBA00023136"/>
    </source>
</evidence>
<evidence type="ECO:0000313" key="8">
    <source>
        <dbReference type="EMBL" id="NPE24334.1"/>
    </source>
</evidence>
<dbReference type="NCBIfam" id="NF033071">
    <property type="entry name" value="SusD"/>
    <property type="match status" value="1"/>
</dbReference>
<keyword evidence="4" id="KW-0472">Membrane</keyword>
<keyword evidence="5" id="KW-0998">Cell outer membrane</keyword>
<gene>
    <name evidence="8" type="primary">susD</name>
    <name evidence="8" type="ORF">HPS54_02165</name>
</gene>
<feature type="domain" description="RagB/SusD" evidence="7">
    <location>
        <begin position="286"/>
        <end position="569"/>
    </location>
</feature>